<dbReference type="EMBL" id="KQ461157">
    <property type="protein sequence ID" value="KPJ08082.1"/>
    <property type="molecule type" value="Genomic_DNA"/>
</dbReference>
<dbReference type="InParanoid" id="A0A0N1INE8"/>
<name>A0A0N1INE8_PAPMA</name>
<keyword evidence="2" id="KW-1185">Reference proteome</keyword>
<accession>A0A0N1INE8</accession>
<reference evidence="1 2" key="1">
    <citation type="journal article" date="2015" name="Nat. Commun.">
        <title>Outbred genome sequencing and CRISPR/Cas9 gene editing in butterflies.</title>
        <authorList>
            <person name="Li X."/>
            <person name="Fan D."/>
            <person name="Zhang W."/>
            <person name="Liu G."/>
            <person name="Zhang L."/>
            <person name="Zhao L."/>
            <person name="Fang X."/>
            <person name="Chen L."/>
            <person name="Dong Y."/>
            <person name="Chen Y."/>
            <person name="Ding Y."/>
            <person name="Zhao R."/>
            <person name="Feng M."/>
            <person name="Zhu Y."/>
            <person name="Feng Y."/>
            <person name="Jiang X."/>
            <person name="Zhu D."/>
            <person name="Xiang H."/>
            <person name="Feng X."/>
            <person name="Li S."/>
            <person name="Wang J."/>
            <person name="Zhang G."/>
            <person name="Kronforst M.R."/>
            <person name="Wang W."/>
        </authorList>
    </citation>
    <scope>NUCLEOTIDE SEQUENCE [LARGE SCALE GENOMIC DNA]</scope>
    <source>
        <strain evidence="1">Ya'a_city_454_Pm</strain>
        <tissue evidence="1">Whole body</tissue>
    </source>
</reference>
<evidence type="ECO:0000313" key="1">
    <source>
        <dbReference type="EMBL" id="KPJ08082.1"/>
    </source>
</evidence>
<gene>
    <name evidence="1" type="ORF">RR48_02490</name>
</gene>
<organism evidence="1 2">
    <name type="scientific">Papilio machaon</name>
    <name type="common">Old World swallowtail butterfly</name>
    <dbReference type="NCBI Taxonomy" id="76193"/>
    <lineage>
        <taxon>Eukaryota</taxon>
        <taxon>Metazoa</taxon>
        <taxon>Ecdysozoa</taxon>
        <taxon>Arthropoda</taxon>
        <taxon>Hexapoda</taxon>
        <taxon>Insecta</taxon>
        <taxon>Pterygota</taxon>
        <taxon>Neoptera</taxon>
        <taxon>Endopterygota</taxon>
        <taxon>Lepidoptera</taxon>
        <taxon>Glossata</taxon>
        <taxon>Ditrysia</taxon>
        <taxon>Papilionoidea</taxon>
        <taxon>Papilionidae</taxon>
        <taxon>Papilioninae</taxon>
        <taxon>Papilio</taxon>
    </lineage>
</organism>
<sequence length="211" mass="23764">MAYRRPSAVLSKQKLETRGGRILALVPAQNAPSDDSEHSDIEDGIRVHTPLFISSSSANFFRQKLETRGGRILALVPAQNAPSDDSEHSDIEDGIRVHTPLFISSSSANSIDSSLERLNLLDDEDPTSENVRLTPIFQNVYSSPSLEPNCSQDVHLNQTWMLSNCLRFWARYSCSEVTQWSQRLKYIFDKAVTCLIRNRDAQPHPWCNTSC</sequence>
<proteinExistence type="predicted"/>
<dbReference type="AlphaFoldDB" id="A0A0N1INE8"/>
<protein>
    <submittedName>
        <fullName evidence="1">Uncharacterized protein</fullName>
    </submittedName>
</protein>
<dbReference type="Proteomes" id="UP000053240">
    <property type="component" value="Unassembled WGS sequence"/>
</dbReference>
<evidence type="ECO:0000313" key="2">
    <source>
        <dbReference type="Proteomes" id="UP000053240"/>
    </source>
</evidence>